<dbReference type="OrthoDB" id="3687641at2759"/>
<keyword evidence="5" id="KW-1185">Reference proteome</keyword>
<dbReference type="GO" id="GO:0043386">
    <property type="term" value="P:mycotoxin biosynthetic process"/>
    <property type="evidence" value="ECO:0007669"/>
    <property type="project" value="InterPro"/>
</dbReference>
<organism evidence="4 5">
    <name type="scientific">Obba rivulosa</name>
    <dbReference type="NCBI Taxonomy" id="1052685"/>
    <lineage>
        <taxon>Eukaryota</taxon>
        <taxon>Fungi</taxon>
        <taxon>Dikarya</taxon>
        <taxon>Basidiomycota</taxon>
        <taxon>Agaricomycotina</taxon>
        <taxon>Agaricomycetes</taxon>
        <taxon>Polyporales</taxon>
        <taxon>Gelatoporiaceae</taxon>
        <taxon>Obba</taxon>
    </lineage>
</organism>
<proteinExistence type="inferred from homology"/>
<dbReference type="GO" id="GO:0016491">
    <property type="term" value="F:oxidoreductase activity"/>
    <property type="evidence" value="ECO:0007669"/>
    <property type="project" value="UniProtKB-KW"/>
</dbReference>
<dbReference type="Proteomes" id="UP000250043">
    <property type="component" value="Unassembled WGS sequence"/>
</dbReference>
<comment type="similarity">
    <text evidence="3">Belongs to the ustYa family.</text>
</comment>
<name>A0A8E2AMH5_9APHY</name>
<dbReference type="PANTHER" id="PTHR33365:SF11">
    <property type="entry name" value="TAT PATHWAY SIGNAL SEQUENCE"/>
    <property type="match status" value="1"/>
</dbReference>
<dbReference type="AlphaFoldDB" id="A0A8E2AMH5"/>
<dbReference type="EMBL" id="KV722548">
    <property type="protein sequence ID" value="OCH86029.1"/>
    <property type="molecule type" value="Genomic_DNA"/>
</dbReference>
<comment type="pathway">
    <text evidence="1">Mycotoxin biosynthesis.</text>
</comment>
<sequence length="190" mass="21729">MPPTRLSFEQMLLIALAGLLCLNVGLKFAIFTRIPDNPISIRSGIAQKDPVLLLSSNHEPGPYGFTSDQEWAALVPGNGTVHVSPHHQPFMVSMFHQFRCMDVVRMQLRTTKERRDMQYARHCLNYLRQMTLCRGDTFIDPFEYLSKKGALARHPVRRCKDWRALYEAVTTGQESSSEWLLGFPEHVVPT</sequence>
<accession>A0A8E2AMH5</accession>
<reference evidence="4 5" key="1">
    <citation type="submission" date="2016-07" db="EMBL/GenBank/DDBJ databases">
        <title>Draft genome of the white-rot fungus Obba rivulosa 3A-2.</title>
        <authorList>
            <consortium name="DOE Joint Genome Institute"/>
            <person name="Miettinen O."/>
            <person name="Riley R."/>
            <person name="Acob R."/>
            <person name="Barry K."/>
            <person name="Cullen D."/>
            <person name="De Vries R."/>
            <person name="Hainaut M."/>
            <person name="Hatakka A."/>
            <person name="Henrissat B."/>
            <person name="Hilden K."/>
            <person name="Kuo R."/>
            <person name="Labutti K."/>
            <person name="Lipzen A."/>
            <person name="Makela M.R."/>
            <person name="Sandor L."/>
            <person name="Spatafora J.W."/>
            <person name="Grigoriev I.V."/>
            <person name="Hibbett D.S."/>
        </authorList>
    </citation>
    <scope>NUCLEOTIDE SEQUENCE [LARGE SCALE GENOMIC DNA]</scope>
    <source>
        <strain evidence="4 5">3A-2</strain>
    </source>
</reference>
<dbReference type="PANTHER" id="PTHR33365">
    <property type="entry name" value="YALI0B05434P"/>
    <property type="match status" value="1"/>
</dbReference>
<evidence type="ECO:0000256" key="1">
    <source>
        <dbReference type="ARBA" id="ARBA00004685"/>
    </source>
</evidence>
<evidence type="ECO:0000256" key="2">
    <source>
        <dbReference type="ARBA" id="ARBA00023002"/>
    </source>
</evidence>
<gene>
    <name evidence="4" type="ORF">OBBRIDRAFT_807074</name>
</gene>
<evidence type="ECO:0000256" key="3">
    <source>
        <dbReference type="ARBA" id="ARBA00035112"/>
    </source>
</evidence>
<evidence type="ECO:0000313" key="5">
    <source>
        <dbReference type="Proteomes" id="UP000250043"/>
    </source>
</evidence>
<keyword evidence="2" id="KW-0560">Oxidoreductase</keyword>
<dbReference type="InterPro" id="IPR021765">
    <property type="entry name" value="UstYa-like"/>
</dbReference>
<evidence type="ECO:0000313" key="4">
    <source>
        <dbReference type="EMBL" id="OCH86029.1"/>
    </source>
</evidence>
<dbReference type="Pfam" id="PF11807">
    <property type="entry name" value="UstYa"/>
    <property type="match status" value="1"/>
</dbReference>
<protein>
    <submittedName>
        <fullName evidence="4">Uncharacterized protein</fullName>
    </submittedName>
</protein>